<evidence type="ECO:0000313" key="3">
    <source>
        <dbReference type="Proteomes" id="UP001234178"/>
    </source>
</evidence>
<evidence type="ECO:0000313" key="2">
    <source>
        <dbReference type="EMBL" id="KAK4025474.1"/>
    </source>
</evidence>
<reference evidence="2 3" key="1">
    <citation type="journal article" date="2023" name="Nucleic Acids Res.">
        <title>The hologenome of Daphnia magna reveals possible DNA methylation and microbiome-mediated evolution of the host genome.</title>
        <authorList>
            <person name="Chaturvedi A."/>
            <person name="Li X."/>
            <person name="Dhandapani V."/>
            <person name="Marshall H."/>
            <person name="Kissane S."/>
            <person name="Cuenca-Cambronero M."/>
            <person name="Asole G."/>
            <person name="Calvet F."/>
            <person name="Ruiz-Romero M."/>
            <person name="Marangio P."/>
            <person name="Guigo R."/>
            <person name="Rago D."/>
            <person name="Mirbahai L."/>
            <person name="Eastwood N."/>
            <person name="Colbourne J.K."/>
            <person name="Zhou J."/>
            <person name="Mallon E."/>
            <person name="Orsini L."/>
        </authorList>
    </citation>
    <scope>NUCLEOTIDE SEQUENCE [LARGE SCALE GENOMIC DNA]</scope>
    <source>
        <strain evidence="2">LRV0_1</strain>
    </source>
</reference>
<name>A0ABR0AK29_9CRUS</name>
<dbReference type="Proteomes" id="UP001234178">
    <property type="component" value="Unassembled WGS sequence"/>
</dbReference>
<organism evidence="2 3">
    <name type="scientific">Daphnia magna</name>
    <dbReference type="NCBI Taxonomy" id="35525"/>
    <lineage>
        <taxon>Eukaryota</taxon>
        <taxon>Metazoa</taxon>
        <taxon>Ecdysozoa</taxon>
        <taxon>Arthropoda</taxon>
        <taxon>Crustacea</taxon>
        <taxon>Branchiopoda</taxon>
        <taxon>Diplostraca</taxon>
        <taxon>Cladocera</taxon>
        <taxon>Anomopoda</taxon>
        <taxon>Daphniidae</taxon>
        <taxon>Daphnia</taxon>
    </lineage>
</organism>
<proteinExistence type="predicted"/>
<evidence type="ECO:0000256" key="1">
    <source>
        <dbReference type="SAM" id="MobiDB-lite"/>
    </source>
</evidence>
<feature type="region of interest" description="Disordered" evidence="1">
    <location>
        <begin position="107"/>
        <end position="126"/>
    </location>
</feature>
<dbReference type="EMBL" id="JAOYFB010000038">
    <property type="protein sequence ID" value="KAK4025474.1"/>
    <property type="molecule type" value="Genomic_DNA"/>
</dbReference>
<keyword evidence="3" id="KW-1185">Reference proteome</keyword>
<gene>
    <name evidence="2" type="ORF">OUZ56_014541</name>
</gene>
<comment type="caution">
    <text evidence="2">The sequence shown here is derived from an EMBL/GenBank/DDBJ whole genome shotgun (WGS) entry which is preliminary data.</text>
</comment>
<accession>A0ABR0AK29</accession>
<feature type="region of interest" description="Disordered" evidence="1">
    <location>
        <begin position="33"/>
        <end position="52"/>
    </location>
</feature>
<sequence>MFTTRWSTRIALKRERKKDGIVPVLYKGLEKGEKSITPAETTSDGNDSGASIENGRLNCGRVHSTLMAPTRLTDRLETFLLLDFIYGNNGRWVAISTGPMLSYITVSPSRKKPPPRPPPSAPALPCPARSVMMI</sequence>
<protein>
    <submittedName>
        <fullName evidence="2">Uncharacterized protein</fullName>
    </submittedName>
</protein>
<feature type="compositionally biased region" description="Pro residues" evidence="1">
    <location>
        <begin position="115"/>
        <end position="125"/>
    </location>
</feature>
<feature type="compositionally biased region" description="Polar residues" evidence="1">
    <location>
        <begin position="38"/>
        <end position="51"/>
    </location>
</feature>